<keyword evidence="2" id="KW-1185">Reference proteome</keyword>
<accession>A0ACC1CRL4</accession>
<name>A0ACC1CRL4_9NEOP</name>
<sequence length="2468" mass="284299">MEKLLQKQVETLEAIKQIERNFGKDSSSRKTRQYLDERIDRLDRLWAEFSSGNDKLSPYVNSDVQYFAENQYEKTHKYFLSVRQKLTSLRLTTPGDIDEGFALPGPSFKTPTRPLTPAPEPPTATPRQAVELLNLQRTNFRAFRRLTRSIEVENINTKWELEDELRSLQYRWNDIDSLHLKIDNILQGSDSEYEEEFTYYECSYKALKRSLNNKLASTAHIQHSTPQLDVPTFTGRYTQWPTFCDLYSQSIHNNNLLTKCQKMQHLKGKLKGEAERLIQHLYISNENYDTAWELLTHRYNNPILLFTNHIENFLNQPNIQKQTANEIKRLYDITGESIHGIQNLGIDTSTWDTILVHLICKKLDQATYDDYKVARKSPRELPTLAELMDFLESKFIALEPLRQRERSYSSPPNKHSNIYQQPKGSYKPTYQKYQPKENHQRREFQSSATGYVCNCPYCNNKHVLYKCGKFLKLTPDAKLRSISQLQVCRNCLYKHIDNKCNSTKTCKICHCKHSTILHDAFSMSGELPTTPASPTPRVPGPSRGATLTAREHNANHVASEEEEILLTTLLVRAKAADGTYITLRALLDQGSQISLISENAVQQLGLPRQHYHASVFGVGHGSKPSRGIVTLELQSIYDDYKLNTQALVLPRVINNLPNISFKKQPWEHIQHLQLADPEYNISRTIDLLLDASVYSDILMSGLIKGPTMAPIAQQTRLGWIISGNVRTFNCHVVLNNIKDLSQYWEMEEISDTTSALTPEEQYCEDLYQSSTRRLEDGRYEVALPMKLQFKQNLGLSKPKAIAQFHSIENKFKQNKNFADSYKQFMLDYEILGNMKRVENNNNVSCYLPHHGVLKPDSSTTQLRTVFNASSKTSSGYSLNDLMERGPNLQRDLQSLLLTWRQHKYVISADIEKMFRQILIRERDQDLQRIIWRTSAHEPLSEYKLTTITYGTKAAPYLAMRTLKQLALDNEEAQRYPMATKALKNSFYMDDLLEGGDSLEQTRTLQYELIQILKEAGMNIRKWSSNSLDLVKDLPTNSLAVPLHFKNIESRKTLGLSWKPDSDTFTFQNRFEQLQENTQLTKRQLLSYISKIYDPLGWLSPLTIRAKLLFQNTWLNNSTTWDGQLPDEIKEAWNQLNHDFQHLNTFEIPRYLGQKQTYTLHAFCDASEKVYACAIYVVTNNNKGECTSRLVTAKTKLAPVKTKLTLPRLELCGAVLLTRLLKKVMETLTCDKIETFAWTDSMIVLGWIHGGANRWKQFVSNRVQTIITVVPPSHWHHVSSAENAADCATRGLSANQLQGHSLWWEGPRWLKNFHEDQIGKITYPYPQIETKKLSVHAALCENKNFIIKLLNDMQSIRRVATTIGWLSRYIEWLRNKQNIPIQGYLTNMEINHSYNLIIKTVQFMEFQEDFTRLKGKQCVKRNSKLICLNPYLDEKDGLLKVGGRLSNSHLSQSAKHPIILPSHSRLTDLIIRQAHLTTLHGGPSLTLTHIREKYWILSGLRTVKRELNKCVTCRKHSDQSRPPIMADLPAPRVTPSRPFTHAGVDFTGHFDIKANKGRGVRTHKGYVAVFVCLSTKAVHLELVSDLSTPGFLAAFRRFCARRGTPSHVYSDNGTNFVGANRLLKKEYQEIAQSINRDFFNNIKEYNIQWTFNAPAYPSAGGLWEAAVKSFKYHLRRVIGEQKLTYEEFITLLHQIEACLNSRPLITVNENSSDICLTPGHFLIGDTLLSRPQTDSGNINLTTRWRMIQAMNKDIWKAWSSDYLKQLQARTKWRTPTKNIEVEDIVLVKEENLPPGKWALGRVVDVHPGKDGHVRVVSLKTKHGVIKRPALKLSVLPVKKDEDETSLEQGDETSRPRRSTRKGAFHYMTMALLLLMAVIMPVECTYSISPFDKNQSIYFDKMYDMNIIRDEWKLIIYYNMSSYWSGLHNIENYVTHLDNYLRKNGLASQYKSIVYQLKHEISEIEHYNSILQNQISKRQKRGLINGVGYLANSLFGVLDDSFAQKYEKDIQQITQNENHLQQLFKNQTSVLEAQYNIMRRNEDIMNRQFKIVENHLRNISQILNQVESQQRIELYFISSSLAANIIISSLRRIQTTLINIITDITHGHNIDIHLLPPEQLIEQVNVIRSHLQNDLTLPAENENVQELYKLLKLNVKINNNFLIIEVKFPLQNKDTLELDSVISIPYPNHIVRFITPYIAFNLRKNLLLFLTETDIRTCIHLPRNRILCSTNNLIYEQTFTQSICNINIDGHLKLCATEPLTCQEHWIKLHNTNSWLYSCCDECKVYIFCTDGMKLEALLGNGILNIGQGCNIKSKSLIIYGHNDYFSHTKMDGYSAIIPETSILNHITNTTFSNFTMENHDREWNNIKTQIDVLKQQSNISFISTHDIHLYAVSYTVLAVVILGGMTYWAKRCWKNRRRAVAPEPFSVVFQAAQKVAEVDQLHQPTTSNSAKTITLDIPSATSHVTVKKP</sequence>
<evidence type="ECO:0000313" key="2">
    <source>
        <dbReference type="Proteomes" id="UP000824533"/>
    </source>
</evidence>
<reference evidence="1 2" key="1">
    <citation type="journal article" date="2021" name="Front. Genet.">
        <title>Chromosome-Level Genome Assembly Reveals Significant Gene Expansion in the Toll and IMD Signaling Pathways of Dendrolimus kikuchii.</title>
        <authorList>
            <person name="Zhou J."/>
            <person name="Wu P."/>
            <person name="Xiong Z."/>
            <person name="Liu N."/>
            <person name="Zhao N."/>
            <person name="Ji M."/>
            <person name="Qiu Y."/>
            <person name="Yang B."/>
        </authorList>
    </citation>
    <scope>NUCLEOTIDE SEQUENCE [LARGE SCALE GENOMIC DNA]</scope>
    <source>
        <strain evidence="1">Ann1</strain>
    </source>
</reference>
<protein>
    <submittedName>
        <fullName evidence="1">Uncharacterized protein</fullName>
    </submittedName>
</protein>
<organism evidence="1 2">
    <name type="scientific">Dendrolimus kikuchii</name>
    <dbReference type="NCBI Taxonomy" id="765133"/>
    <lineage>
        <taxon>Eukaryota</taxon>
        <taxon>Metazoa</taxon>
        <taxon>Ecdysozoa</taxon>
        <taxon>Arthropoda</taxon>
        <taxon>Hexapoda</taxon>
        <taxon>Insecta</taxon>
        <taxon>Pterygota</taxon>
        <taxon>Neoptera</taxon>
        <taxon>Endopterygota</taxon>
        <taxon>Lepidoptera</taxon>
        <taxon>Glossata</taxon>
        <taxon>Ditrysia</taxon>
        <taxon>Bombycoidea</taxon>
        <taxon>Lasiocampidae</taxon>
        <taxon>Dendrolimus</taxon>
    </lineage>
</organism>
<dbReference type="Proteomes" id="UP000824533">
    <property type="component" value="Linkage Group LG18"/>
</dbReference>
<gene>
    <name evidence="1" type="ORF">K1T71_010475</name>
</gene>
<dbReference type="EMBL" id="CM034404">
    <property type="protein sequence ID" value="KAJ0174329.1"/>
    <property type="molecule type" value="Genomic_DNA"/>
</dbReference>
<proteinExistence type="predicted"/>
<evidence type="ECO:0000313" key="1">
    <source>
        <dbReference type="EMBL" id="KAJ0174329.1"/>
    </source>
</evidence>
<comment type="caution">
    <text evidence="1">The sequence shown here is derived from an EMBL/GenBank/DDBJ whole genome shotgun (WGS) entry which is preliminary data.</text>
</comment>